<proteinExistence type="predicted"/>
<feature type="compositionally biased region" description="Basic and acidic residues" evidence="1">
    <location>
        <begin position="96"/>
        <end position="106"/>
    </location>
</feature>
<dbReference type="EMBL" id="VUJV01000008">
    <property type="protein sequence ID" value="KAA1415832.1"/>
    <property type="molecule type" value="Genomic_DNA"/>
</dbReference>
<dbReference type="AlphaFoldDB" id="A0A5B1L5A1"/>
<reference evidence="2 3" key="1">
    <citation type="submission" date="2019-09" db="EMBL/GenBank/DDBJ databases">
        <title>Nocardioides panacisoli sp. nov., isolated from the soil of a ginseng field.</title>
        <authorList>
            <person name="Cho C."/>
        </authorList>
    </citation>
    <scope>NUCLEOTIDE SEQUENCE [LARGE SCALE GENOMIC DNA]</scope>
    <source>
        <strain evidence="2 3">BN130099</strain>
    </source>
</reference>
<organism evidence="2 3">
    <name type="scientific">Nocardioides humilatus</name>
    <dbReference type="NCBI Taxonomy" id="2607660"/>
    <lineage>
        <taxon>Bacteria</taxon>
        <taxon>Bacillati</taxon>
        <taxon>Actinomycetota</taxon>
        <taxon>Actinomycetes</taxon>
        <taxon>Propionibacteriales</taxon>
        <taxon>Nocardioidaceae</taxon>
        <taxon>Nocardioides</taxon>
    </lineage>
</organism>
<sequence length="120" mass="13686">MFGFEGWQPGTATVVARRLLKEWRAQHTATSPGGKRRKFEYILDVRPPDGSPRFRATCTNSWKDAVQGDEVPVEFKPRRQKVKIVQGGQGSRSRKPQPEDDRWRDMLDDEPGTPPPPRSS</sequence>
<reference evidence="2 3" key="2">
    <citation type="submission" date="2019-09" db="EMBL/GenBank/DDBJ databases">
        <authorList>
            <person name="Jin C."/>
        </authorList>
    </citation>
    <scope>NUCLEOTIDE SEQUENCE [LARGE SCALE GENOMIC DNA]</scope>
    <source>
        <strain evidence="2 3">BN130099</strain>
    </source>
</reference>
<protein>
    <submittedName>
        <fullName evidence="2">Uncharacterized protein</fullName>
    </submittedName>
</protein>
<dbReference type="Proteomes" id="UP000325003">
    <property type="component" value="Unassembled WGS sequence"/>
</dbReference>
<comment type="caution">
    <text evidence="2">The sequence shown here is derived from an EMBL/GenBank/DDBJ whole genome shotgun (WGS) entry which is preliminary data.</text>
</comment>
<evidence type="ECO:0000313" key="2">
    <source>
        <dbReference type="EMBL" id="KAA1415832.1"/>
    </source>
</evidence>
<evidence type="ECO:0000313" key="3">
    <source>
        <dbReference type="Proteomes" id="UP000325003"/>
    </source>
</evidence>
<dbReference type="RefSeq" id="WP_149730058.1">
    <property type="nucleotide sequence ID" value="NZ_VUJV01000008.1"/>
</dbReference>
<feature type="region of interest" description="Disordered" evidence="1">
    <location>
        <begin position="71"/>
        <end position="120"/>
    </location>
</feature>
<accession>A0A5B1L5A1</accession>
<evidence type="ECO:0000256" key="1">
    <source>
        <dbReference type="SAM" id="MobiDB-lite"/>
    </source>
</evidence>
<gene>
    <name evidence="2" type="ORF">F0U44_19510</name>
</gene>
<name>A0A5B1L5A1_9ACTN</name>
<keyword evidence="3" id="KW-1185">Reference proteome</keyword>